<gene>
    <name evidence="1" type="ORF">Pla144_40190</name>
</gene>
<dbReference type="AlphaFoldDB" id="A0A5C6CHX3"/>
<comment type="caution">
    <text evidence="1">The sequence shown here is derived from an EMBL/GenBank/DDBJ whole genome shotgun (WGS) entry which is preliminary data.</text>
</comment>
<proteinExistence type="predicted"/>
<protein>
    <submittedName>
        <fullName evidence="1">Uncharacterized protein</fullName>
    </submittedName>
</protein>
<dbReference type="Proteomes" id="UP000318437">
    <property type="component" value="Unassembled WGS sequence"/>
</dbReference>
<name>A0A5C6CHX3_9BACT</name>
<evidence type="ECO:0000313" key="2">
    <source>
        <dbReference type="Proteomes" id="UP000318437"/>
    </source>
</evidence>
<reference evidence="1 2" key="1">
    <citation type="submission" date="2019-02" db="EMBL/GenBank/DDBJ databases">
        <title>Deep-cultivation of Planctomycetes and their phenomic and genomic characterization uncovers novel biology.</title>
        <authorList>
            <person name="Wiegand S."/>
            <person name="Jogler M."/>
            <person name="Boedeker C."/>
            <person name="Pinto D."/>
            <person name="Vollmers J."/>
            <person name="Rivas-Marin E."/>
            <person name="Kohn T."/>
            <person name="Peeters S.H."/>
            <person name="Heuer A."/>
            <person name="Rast P."/>
            <person name="Oberbeckmann S."/>
            <person name="Bunk B."/>
            <person name="Jeske O."/>
            <person name="Meyerdierks A."/>
            <person name="Storesund J.E."/>
            <person name="Kallscheuer N."/>
            <person name="Luecker S."/>
            <person name="Lage O.M."/>
            <person name="Pohl T."/>
            <person name="Merkel B.J."/>
            <person name="Hornburger P."/>
            <person name="Mueller R.-W."/>
            <person name="Bruemmer F."/>
            <person name="Labrenz M."/>
            <person name="Spormann A.M."/>
            <person name="Op Den Camp H."/>
            <person name="Overmann J."/>
            <person name="Amann R."/>
            <person name="Jetten M.S.M."/>
            <person name="Mascher T."/>
            <person name="Medema M.H."/>
            <person name="Devos D.P."/>
            <person name="Kaster A.-K."/>
            <person name="Ovreas L."/>
            <person name="Rohde M."/>
            <person name="Galperin M.Y."/>
            <person name="Jogler C."/>
        </authorList>
    </citation>
    <scope>NUCLEOTIDE SEQUENCE [LARGE SCALE GENOMIC DNA]</scope>
    <source>
        <strain evidence="1 2">Pla144</strain>
    </source>
</reference>
<sequence>MKTVHVLQITNWNLYFENSVTRQRRHCRAVPVPNRLDSDEYLALVNHPNGVAHFGVFMALVLLASKCSPRGMFINKKYRTPFTSRDIAIRTMIDQQLIEEAIERLIDIDWIECVELSFDQLPAANSHLKQNANAKLDQDLKHVERVTSECHESDAQVTDGWRAGDAEVTSVCHKGDLDVSGERQAGDLTSNREQMRIDYLESRVGYALDTMTVVQMQQLVLGKLPNKAADYLPELAAHGKATGAVRVDLLEVLNRAKELAIEETEVNHG</sequence>
<accession>A0A5C6CHX3</accession>
<keyword evidence="2" id="KW-1185">Reference proteome</keyword>
<dbReference type="EMBL" id="SJPS01000006">
    <property type="protein sequence ID" value="TWU23842.1"/>
    <property type="molecule type" value="Genomic_DNA"/>
</dbReference>
<dbReference type="RefSeq" id="WP_146452313.1">
    <property type="nucleotide sequence ID" value="NZ_SJPS01000006.1"/>
</dbReference>
<organism evidence="1 2">
    <name type="scientific">Bythopirellula polymerisocia</name>
    <dbReference type="NCBI Taxonomy" id="2528003"/>
    <lineage>
        <taxon>Bacteria</taxon>
        <taxon>Pseudomonadati</taxon>
        <taxon>Planctomycetota</taxon>
        <taxon>Planctomycetia</taxon>
        <taxon>Pirellulales</taxon>
        <taxon>Lacipirellulaceae</taxon>
        <taxon>Bythopirellula</taxon>
    </lineage>
</organism>
<evidence type="ECO:0000313" key="1">
    <source>
        <dbReference type="EMBL" id="TWU23842.1"/>
    </source>
</evidence>